<gene>
    <name evidence="5" type="ORF">S01H1_10581</name>
</gene>
<keyword evidence="4" id="KW-0067">ATP-binding</keyword>
<dbReference type="InterPro" id="IPR050763">
    <property type="entry name" value="ABC_transporter_ATP-binding"/>
</dbReference>
<comment type="similarity">
    <text evidence="1">Belongs to the ABC transporter superfamily.</text>
</comment>
<dbReference type="Gene3D" id="3.40.50.300">
    <property type="entry name" value="P-loop containing nucleotide triphosphate hydrolases"/>
    <property type="match status" value="1"/>
</dbReference>
<dbReference type="EMBL" id="BARS01005399">
    <property type="protein sequence ID" value="GAF72796.1"/>
    <property type="molecule type" value="Genomic_DNA"/>
</dbReference>
<evidence type="ECO:0000256" key="4">
    <source>
        <dbReference type="ARBA" id="ARBA00022840"/>
    </source>
</evidence>
<organism evidence="5">
    <name type="scientific">marine sediment metagenome</name>
    <dbReference type="NCBI Taxonomy" id="412755"/>
    <lineage>
        <taxon>unclassified sequences</taxon>
        <taxon>metagenomes</taxon>
        <taxon>ecological metagenomes</taxon>
    </lineage>
</organism>
<dbReference type="AlphaFoldDB" id="X0SCA4"/>
<dbReference type="SUPFAM" id="SSF52540">
    <property type="entry name" value="P-loop containing nucleoside triphosphate hydrolases"/>
    <property type="match status" value="1"/>
</dbReference>
<evidence type="ECO:0000256" key="2">
    <source>
        <dbReference type="ARBA" id="ARBA00022448"/>
    </source>
</evidence>
<evidence type="ECO:0008006" key="6">
    <source>
        <dbReference type="Google" id="ProtNLM"/>
    </source>
</evidence>
<evidence type="ECO:0000256" key="1">
    <source>
        <dbReference type="ARBA" id="ARBA00005417"/>
    </source>
</evidence>
<comment type="caution">
    <text evidence="5">The sequence shown here is derived from an EMBL/GenBank/DDBJ whole genome shotgun (WGS) entry which is preliminary data.</text>
</comment>
<reference evidence="5" key="1">
    <citation type="journal article" date="2014" name="Front. Microbiol.">
        <title>High frequency of phylogenetically diverse reductive dehalogenase-homologous genes in deep subseafloor sedimentary metagenomes.</title>
        <authorList>
            <person name="Kawai M."/>
            <person name="Futagami T."/>
            <person name="Toyoda A."/>
            <person name="Takaki Y."/>
            <person name="Nishi S."/>
            <person name="Hori S."/>
            <person name="Arai W."/>
            <person name="Tsubouchi T."/>
            <person name="Morono Y."/>
            <person name="Uchiyama I."/>
            <person name="Ito T."/>
            <person name="Fujiyama A."/>
            <person name="Inagaki F."/>
            <person name="Takami H."/>
        </authorList>
    </citation>
    <scope>NUCLEOTIDE SEQUENCE</scope>
    <source>
        <strain evidence="5">Expedition CK06-06</strain>
    </source>
</reference>
<dbReference type="InterPro" id="IPR027417">
    <property type="entry name" value="P-loop_NTPase"/>
</dbReference>
<dbReference type="PANTHER" id="PTHR42711:SF5">
    <property type="entry name" value="ABC TRANSPORTER ATP-BINDING PROTEIN NATA"/>
    <property type="match status" value="1"/>
</dbReference>
<accession>X0SCA4</accession>
<evidence type="ECO:0000256" key="3">
    <source>
        <dbReference type="ARBA" id="ARBA00022741"/>
    </source>
</evidence>
<keyword evidence="3" id="KW-0547">Nucleotide-binding</keyword>
<name>X0SCA4_9ZZZZ</name>
<dbReference type="GO" id="GO:0005524">
    <property type="term" value="F:ATP binding"/>
    <property type="evidence" value="ECO:0007669"/>
    <property type="project" value="UniProtKB-KW"/>
</dbReference>
<sequence>GMRQRLAIAEILIKEPQIAFLDEPTLGLDPEGTTWMTGYIQSLSREQGITILLSSHDLKQVQKIADRIGIMIKGTMIAVGALAELAKEKLGVDDRAISLDEVYMKYFQEESP</sequence>
<feature type="non-terminal residue" evidence="5">
    <location>
        <position position="1"/>
    </location>
</feature>
<protein>
    <recommendedName>
        <fullName evidence="6">ABC transporter domain-containing protein</fullName>
    </recommendedName>
</protein>
<evidence type="ECO:0000313" key="5">
    <source>
        <dbReference type="EMBL" id="GAF72796.1"/>
    </source>
</evidence>
<keyword evidence="2" id="KW-0813">Transport</keyword>
<dbReference type="PANTHER" id="PTHR42711">
    <property type="entry name" value="ABC TRANSPORTER ATP-BINDING PROTEIN"/>
    <property type="match status" value="1"/>
</dbReference>
<proteinExistence type="inferred from homology"/>